<sequence>KIAHLIIKVSGAEVANQILQDGMVICNKHIRVCKMAREPRHCLKCQKINVNYISNNCPSAKDVFSSCDGKHRTKDFLETDPNKFKYTNGNTYGHASWGRDCPTY</sequence>
<reference evidence="1 2" key="1">
    <citation type="submission" date="2014-06" db="EMBL/GenBank/DDBJ databases">
        <title>Evolutionary Origins and Diversification of the Mycorrhizal Mutualists.</title>
        <authorList>
            <consortium name="DOE Joint Genome Institute"/>
            <consortium name="Mycorrhizal Genomics Consortium"/>
            <person name="Kohler A."/>
            <person name="Kuo A."/>
            <person name="Nagy L.G."/>
            <person name="Floudas D."/>
            <person name="Copeland A."/>
            <person name="Barry K.W."/>
            <person name="Cichocki N."/>
            <person name="Veneault-Fourrey C."/>
            <person name="LaButti K."/>
            <person name="Lindquist E.A."/>
            <person name="Lipzen A."/>
            <person name="Lundell T."/>
            <person name="Morin E."/>
            <person name="Murat C."/>
            <person name="Riley R."/>
            <person name="Ohm R."/>
            <person name="Sun H."/>
            <person name="Tunlid A."/>
            <person name="Henrissat B."/>
            <person name="Grigoriev I.V."/>
            <person name="Hibbett D.S."/>
            <person name="Martin F."/>
        </authorList>
    </citation>
    <scope>NUCLEOTIDE SEQUENCE [LARGE SCALE GENOMIC DNA]</scope>
    <source>
        <strain evidence="1 2">SS14</strain>
    </source>
</reference>
<dbReference type="AlphaFoldDB" id="A0A0C9UQA3"/>
<dbReference type="EMBL" id="KN837174">
    <property type="protein sequence ID" value="KIJ36869.1"/>
    <property type="molecule type" value="Genomic_DNA"/>
</dbReference>
<organism evidence="1 2">
    <name type="scientific">Sphaerobolus stellatus (strain SS14)</name>
    <dbReference type="NCBI Taxonomy" id="990650"/>
    <lineage>
        <taxon>Eukaryota</taxon>
        <taxon>Fungi</taxon>
        <taxon>Dikarya</taxon>
        <taxon>Basidiomycota</taxon>
        <taxon>Agaricomycotina</taxon>
        <taxon>Agaricomycetes</taxon>
        <taxon>Phallomycetidae</taxon>
        <taxon>Geastrales</taxon>
        <taxon>Sphaerobolaceae</taxon>
        <taxon>Sphaerobolus</taxon>
    </lineage>
</organism>
<dbReference type="HOGENOM" id="CLU_138299_1_0_1"/>
<dbReference type="Proteomes" id="UP000054279">
    <property type="component" value="Unassembled WGS sequence"/>
</dbReference>
<feature type="non-terminal residue" evidence="1">
    <location>
        <position position="1"/>
    </location>
</feature>
<accession>A0A0C9UQA3</accession>
<dbReference type="OrthoDB" id="4230923at2759"/>
<feature type="non-terminal residue" evidence="1">
    <location>
        <position position="104"/>
    </location>
</feature>
<name>A0A0C9UQA3_SPHS4</name>
<protein>
    <submittedName>
        <fullName evidence="1">Uncharacterized protein</fullName>
    </submittedName>
</protein>
<keyword evidence="2" id="KW-1185">Reference proteome</keyword>
<gene>
    <name evidence="1" type="ORF">M422DRAFT_85854</name>
</gene>
<evidence type="ECO:0000313" key="2">
    <source>
        <dbReference type="Proteomes" id="UP000054279"/>
    </source>
</evidence>
<proteinExistence type="predicted"/>
<evidence type="ECO:0000313" key="1">
    <source>
        <dbReference type="EMBL" id="KIJ36869.1"/>
    </source>
</evidence>